<dbReference type="InterPro" id="IPR009061">
    <property type="entry name" value="DNA-bd_dom_put_sf"/>
</dbReference>
<evidence type="ECO:0000313" key="5">
    <source>
        <dbReference type="Proteomes" id="UP000449209"/>
    </source>
</evidence>
<keyword evidence="1" id="KW-0238">DNA-binding</keyword>
<reference evidence="4 5" key="1">
    <citation type="journal article" date="2019" name="Appl. Environ. Microbiol.">
        <title>Genetic determinants of hydroxycinnamic acid metabolism in heterofermentative lactobacilli.</title>
        <authorList>
            <person name="Gaur G."/>
            <person name="Oh J.H."/>
            <person name="Filannino P."/>
            <person name="Gobbetti M."/>
            <person name="van Pijkeren J.P."/>
            <person name="Ganzle M.G."/>
        </authorList>
    </citation>
    <scope>NUCLEOTIDE SEQUENCE [LARGE SCALE GENOMIC DNA]</scope>
    <source>
        <strain evidence="4 5">C5</strain>
    </source>
</reference>
<dbReference type="GO" id="GO:0003677">
    <property type="term" value="F:DNA binding"/>
    <property type="evidence" value="ECO:0007669"/>
    <property type="project" value="UniProtKB-KW"/>
</dbReference>
<dbReference type="AlphaFoldDB" id="A0A6N9I596"/>
<dbReference type="Proteomes" id="UP000449209">
    <property type="component" value="Unassembled WGS sequence"/>
</dbReference>
<dbReference type="Gene3D" id="1.10.1660.10">
    <property type="match status" value="1"/>
</dbReference>
<dbReference type="PROSITE" id="PS50937">
    <property type="entry name" value="HTH_MERR_2"/>
    <property type="match status" value="1"/>
</dbReference>
<protein>
    <submittedName>
        <fullName evidence="4">MerR family transcriptional regulator</fullName>
    </submittedName>
</protein>
<evidence type="ECO:0000256" key="2">
    <source>
        <dbReference type="SAM" id="Coils"/>
    </source>
</evidence>
<dbReference type="GO" id="GO:0003700">
    <property type="term" value="F:DNA-binding transcription factor activity"/>
    <property type="evidence" value="ECO:0007669"/>
    <property type="project" value="InterPro"/>
</dbReference>
<dbReference type="OrthoDB" id="9811174at2"/>
<dbReference type="EMBL" id="WEZQ01000014">
    <property type="protein sequence ID" value="MYV17473.1"/>
    <property type="molecule type" value="Genomic_DNA"/>
</dbReference>
<evidence type="ECO:0000256" key="1">
    <source>
        <dbReference type="ARBA" id="ARBA00023125"/>
    </source>
</evidence>
<gene>
    <name evidence="4" type="ORF">GB993_08145</name>
</gene>
<dbReference type="InterPro" id="IPR000551">
    <property type="entry name" value="MerR-type_HTH_dom"/>
</dbReference>
<dbReference type="PRINTS" id="PR00040">
    <property type="entry name" value="HTHMERR"/>
</dbReference>
<dbReference type="Pfam" id="PF13411">
    <property type="entry name" value="MerR_1"/>
    <property type="match status" value="1"/>
</dbReference>
<comment type="caution">
    <text evidence="4">The sequence shown here is derived from an EMBL/GenBank/DDBJ whole genome shotgun (WGS) entry which is preliminary data.</text>
</comment>
<dbReference type="SMART" id="SM00422">
    <property type="entry name" value="HTH_MERR"/>
    <property type="match status" value="1"/>
</dbReference>
<dbReference type="CDD" id="cd01109">
    <property type="entry name" value="HTH_YyaN"/>
    <property type="match status" value="1"/>
</dbReference>
<dbReference type="RefSeq" id="WP_161003858.1">
    <property type="nucleotide sequence ID" value="NZ_WEZQ01000014.1"/>
</dbReference>
<dbReference type="SUPFAM" id="SSF46955">
    <property type="entry name" value="Putative DNA-binding domain"/>
    <property type="match status" value="1"/>
</dbReference>
<feature type="domain" description="HTH merR-type" evidence="3">
    <location>
        <begin position="1"/>
        <end position="70"/>
    </location>
</feature>
<sequence>MYSIGDIANIMGINTSAIRFYDRNGLLPFVQRDKAGRRKFKPEDLNFIEVIDCLKKSGVPVKDIAQFISLCMQGDQTLQERYDYLDDEEEKLSRKIEKMQTQLEFLQYKKWYYKTAIKEGTEDIHFLPNSRMIDPQTRNEFEEKRKATADIHELTDL</sequence>
<dbReference type="InterPro" id="IPR047057">
    <property type="entry name" value="MerR_fam"/>
</dbReference>
<feature type="coiled-coil region" evidence="2">
    <location>
        <begin position="82"/>
        <end position="109"/>
    </location>
</feature>
<accession>A0A6N9I596</accession>
<proteinExistence type="predicted"/>
<organism evidence="4 5">
    <name type="scientific">Furfurilactobacillus milii</name>
    <dbReference type="NCBI Taxonomy" id="2888272"/>
    <lineage>
        <taxon>Bacteria</taxon>
        <taxon>Bacillati</taxon>
        <taxon>Bacillota</taxon>
        <taxon>Bacilli</taxon>
        <taxon>Lactobacillales</taxon>
        <taxon>Lactobacillaceae</taxon>
        <taxon>Furfurilactobacillus</taxon>
    </lineage>
</organism>
<evidence type="ECO:0000259" key="3">
    <source>
        <dbReference type="PROSITE" id="PS50937"/>
    </source>
</evidence>
<keyword evidence="2" id="KW-0175">Coiled coil</keyword>
<dbReference type="PANTHER" id="PTHR30204:SF82">
    <property type="entry name" value="TRANSCRIPTIONAL REGULATOR, MERR FAMILY"/>
    <property type="match status" value="1"/>
</dbReference>
<dbReference type="PANTHER" id="PTHR30204">
    <property type="entry name" value="REDOX-CYCLING DRUG-SENSING TRANSCRIPTIONAL ACTIVATOR SOXR"/>
    <property type="match status" value="1"/>
</dbReference>
<name>A0A6N9I596_9LACO</name>
<evidence type="ECO:0000313" key="4">
    <source>
        <dbReference type="EMBL" id="MYV17473.1"/>
    </source>
</evidence>